<dbReference type="GO" id="GO:0000462">
    <property type="term" value="P:maturation of SSU-rRNA from tricistronic rRNA transcript (SSU-rRNA, 5.8S rRNA, LSU-rRNA)"/>
    <property type="evidence" value="ECO:0007669"/>
    <property type="project" value="TreeGrafter"/>
</dbReference>
<dbReference type="Ensembl" id="ENSTNIT00000000260.1">
    <property type="protein sequence ID" value="ENSTNIP00000000546.1"/>
    <property type="gene ID" value="ENSTNIG00000004741.1"/>
</dbReference>
<accession>H3BX33</accession>
<feature type="compositionally biased region" description="Basic and acidic residues" evidence="7">
    <location>
        <begin position="1"/>
        <end position="11"/>
    </location>
</feature>
<reference evidence="8" key="3">
    <citation type="submission" date="2025-09" db="UniProtKB">
        <authorList>
            <consortium name="Ensembl"/>
        </authorList>
    </citation>
    <scope>IDENTIFICATION</scope>
</reference>
<dbReference type="InParanoid" id="H3BX33"/>
<organism evidence="8 9">
    <name type="scientific">Tetraodon nigroviridis</name>
    <name type="common">Spotted green pufferfish</name>
    <name type="synonym">Chelonodon nigroviridis</name>
    <dbReference type="NCBI Taxonomy" id="99883"/>
    <lineage>
        <taxon>Eukaryota</taxon>
        <taxon>Metazoa</taxon>
        <taxon>Chordata</taxon>
        <taxon>Craniata</taxon>
        <taxon>Vertebrata</taxon>
        <taxon>Euteleostomi</taxon>
        <taxon>Actinopterygii</taxon>
        <taxon>Neopterygii</taxon>
        <taxon>Teleostei</taxon>
        <taxon>Neoteleostei</taxon>
        <taxon>Acanthomorphata</taxon>
        <taxon>Eupercaria</taxon>
        <taxon>Tetraodontiformes</taxon>
        <taxon>Tetradontoidea</taxon>
        <taxon>Tetraodontidae</taxon>
        <taxon>Tetraodon</taxon>
    </lineage>
</organism>
<comment type="function">
    <text evidence="6">Component of the 90S pre-ribosome involved in the maturation of rRNAs. Required for early cleavages of the pre-RNAs in the 40S ribosomal subunit maturation pathway.</text>
</comment>
<evidence type="ECO:0000256" key="3">
    <source>
        <dbReference type="ARBA" id="ARBA00022517"/>
    </source>
</evidence>
<sequence>MAAAESRKERGALGGGAQTHRRPENGVRRREEDGGGGSAEIRSRDDIKKELSNMSFEDILKLQNKVGTRVFNEVAYGSEQPEGSQRKTRTKRLNKNRPAEVSTRRPAPFLRQVVPVRTATFRDPRFDDLSGQYKREIFEKTYKFIEDIKHREKEMVQKQLRKTKNQRHEGRQNRAFTQENQERAKKSRDQQRERELQFRKQQRERAEQGARPFFLKKSEKKKLQLAEKFQQLKKSGKLENFLSKKRKRNATKDRRKLPEQQR</sequence>
<dbReference type="GO" id="GO:0005730">
    <property type="term" value="C:nucleolus"/>
    <property type="evidence" value="ECO:0007669"/>
    <property type="project" value="UniProtKB-SubCell"/>
</dbReference>
<feature type="region of interest" description="Disordered" evidence="7">
    <location>
        <begin position="234"/>
        <end position="262"/>
    </location>
</feature>
<dbReference type="AlphaFoldDB" id="H3BX33"/>
<evidence type="ECO:0000256" key="6">
    <source>
        <dbReference type="RuleBase" id="RU368027"/>
    </source>
</evidence>
<keyword evidence="5 6" id="KW-0539">Nucleus</keyword>
<comment type="similarity">
    <text evidence="2 6">Belongs to the RRP36 family.</text>
</comment>
<feature type="region of interest" description="Disordered" evidence="7">
    <location>
        <begin position="1"/>
        <end position="48"/>
    </location>
</feature>
<name>H3BX33_TETNG</name>
<evidence type="ECO:0000313" key="8">
    <source>
        <dbReference type="Ensembl" id="ENSTNIP00000000546.1"/>
    </source>
</evidence>
<feature type="compositionally biased region" description="Basic and acidic residues" evidence="7">
    <location>
        <begin position="250"/>
        <end position="262"/>
    </location>
</feature>
<keyword evidence="6" id="KW-0687">Ribonucleoprotein</keyword>
<dbReference type="FunCoup" id="H3BX33">
    <property type="interactions" value="1243"/>
</dbReference>
<evidence type="ECO:0000313" key="9">
    <source>
        <dbReference type="Proteomes" id="UP000007303"/>
    </source>
</evidence>
<feature type="region of interest" description="Disordered" evidence="7">
    <location>
        <begin position="156"/>
        <end position="219"/>
    </location>
</feature>
<comment type="subcellular location">
    <subcellularLocation>
        <location evidence="1 6">Nucleus</location>
        <location evidence="1 6">Nucleolus</location>
    </subcellularLocation>
</comment>
<dbReference type="Pfam" id="PF06102">
    <property type="entry name" value="RRP36"/>
    <property type="match status" value="1"/>
</dbReference>
<feature type="compositionally biased region" description="Basic and acidic residues" evidence="7">
    <location>
        <begin position="21"/>
        <end position="33"/>
    </location>
</feature>
<feature type="compositionally biased region" description="Basic residues" evidence="7">
    <location>
        <begin position="86"/>
        <end position="95"/>
    </location>
</feature>
<protein>
    <recommendedName>
        <fullName evidence="6">rRNA biogenesis protein RRP36</fullName>
    </recommendedName>
</protein>
<dbReference type="GO" id="GO:0030686">
    <property type="term" value="C:90S preribosome"/>
    <property type="evidence" value="ECO:0007669"/>
    <property type="project" value="TreeGrafter"/>
</dbReference>
<evidence type="ECO:0000256" key="1">
    <source>
        <dbReference type="ARBA" id="ARBA00004604"/>
    </source>
</evidence>
<evidence type="ECO:0000256" key="7">
    <source>
        <dbReference type="SAM" id="MobiDB-lite"/>
    </source>
</evidence>
<dbReference type="PANTHER" id="PTHR21738">
    <property type="entry name" value="RIBOSOMAL RNA PROCESSING PROTEIN 36 HOMOLOG"/>
    <property type="match status" value="1"/>
</dbReference>
<evidence type="ECO:0000256" key="2">
    <source>
        <dbReference type="ARBA" id="ARBA00009418"/>
    </source>
</evidence>
<reference evidence="9" key="1">
    <citation type="journal article" date="2004" name="Nature">
        <title>Genome duplication in the teleost fish Tetraodon nigroviridis reveals the early vertebrate proto-karyotype.</title>
        <authorList>
            <person name="Jaillon O."/>
            <person name="Aury J.-M."/>
            <person name="Brunet F."/>
            <person name="Petit J.-L."/>
            <person name="Stange-Thomann N."/>
            <person name="Mauceli E."/>
            <person name="Bouneau L."/>
            <person name="Fischer C."/>
            <person name="Ozouf-Costaz C."/>
            <person name="Bernot A."/>
            <person name="Nicaud S."/>
            <person name="Jaffe D."/>
            <person name="Fisher S."/>
            <person name="Lutfalla G."/>
            <person name="Dossat C."/>
            <person name="Segurens B."/>
            <person name="Dasilva C."/>
            <person name="Salanoubat M."/>
            <person name="Levy M."/>
            <person name="Boudet N."/>
            <person name="Castellano S."/>
            <person name="Anthouard V."/>
            <person name="Jubin C."/>
            <person name="Castelli V."/>
            <person name="Katinka M."/>
            <person name="Vacherie B."/>
            <person name="Biemont C."/>
            <person name="Skalli Z."/>
            <person name="Cattolico L."/>
            <person name="Poulain J."/>
            <person name="De Berardinis V."/>
            <person name="Cruaud C."/>
            <person name="Duprat S."/>
            <person name="Brottier P."/>
            <person name="Coutanceau J.-P."/>
            <person name="Gouzy J."/>
            <person name="Parra G."/>
            <person name="Lardier G."/>
            <person name="Chapple C."/>
            <person name="McKernan K.J."/>
            <person name="McEwan P."/>
            <person name="Bosak S."/>
            <person name="Kellis M."/>
            <person name="Volff J.-N."/>
            <person name="Guigo R."/>
            <person name="Zody M.C."/>
            <person name="Mesirov J."/>
            <person name="Lindblad-Toh K."/>
            <person name="Birren B."/>
            <person name="Nusbaum C."/>
            <person name="Kahn D."/>
            <person name="Robinson-Rechavi M."/>
            <person name="Laudet V."/>
            <person name="Schachter V."/>
            <person name="Quetier F."/>
            <person name="Saurin W."/>
            <person name="Scarpelli C."/>
            <person name="Wincker P."/>
            <person name="Lander E.S."/>
            <person name="Weissenbach J."/>
            <person name="Roest Crollius H."/>
        </authorList>
    </citation>
    <scope>NUCLEOTIDE SEQUENCE [LARGE SCALE GENOMIC DNA]</scope>
</reference>
<evidence type="ECO:0000256" key="4">
    <source>
        <dbReference type="ARBA" id="ARBA00022552"/>
    </source>
</evidence>
<dbReference type="PANTHER" id="PTHR21738:SF0">
    <property type="entry name" value="RIBOSOMAL RNA PROCESSING PROTEIN 36 HOMOLOG"/>
    <property type="match status" value="1"/>
</dbReference>
<keyword evidence="3 6" id="KW-0690">Ribosome biogenesis</keyword>
<keyword evidence="4 6" id="KW-0698">rRNA processing</keyword>
<proteinExistence type="inferred from homology"/>
<evidence type="ECO:0000256" key="5">
    <source>
        <dbReference type="ARBA" id="ARBA00023242"/>
    </source>
</evidence>
<feature type="compositionally biased region" description="Basic and acidic residues" evidence="7">
    <location>
        <begin position="180"/>
        <end position="208"/>
    </location>
</feature>
<dbReference type="STRING" id="99883.ENSTNIP00000000546"/>
<dbReference type="OMA" id="CRNVEQK"/>
<dbReference type="InterPro" id="IPR009292">
    <property type="entry name" value="RRP36"/>
</dbReference>
<dbReference type="HOGENOM" id="CLU_048802_4_0_1"/>
<dbReference type="GeneTree" id="ENSGT00530000064271"/>
<reference evidence="8" key="2">
    <citation type="submission" date="2025-08" db="UniProtKB">
        <authorList>
            <consortium name="Ensembl"/>
        </authorList>
    </citation>
    <scope>IDENTIFICATION</scope>
</reference>
<feature type="region of interest" description="Disordered" evidence="7">
    <location>
        <begin position="74"/>
        <end position="107"/>
    </location>
</feature>
<comment type="subunit">
    <text evidence="6">Associates with 90S and pre-40S pre-ribosomal particles.</text>
</comment>
<dbReference type="Proteomes" id="UP000007303">
    <property type="component" value="Unassembled WGS sequence"/>
</dbReference>
<keyword evidence="9" id="KW-1185">Reference proteome</keyword>